<protein>
    <submittedName>
        <fullName evidence="3">Uncharacterized protein</fullName>
    </submittedName>
</protein>
<dbReference type="EMBL" id="NESQ01000159">
    <property type="protein sequence ID" value="PUU77190.1"/>
    <property type="molecule type" value="Genomic_DNA"/>
</dbReference>
<evidence type="ECO:0000313" key="4">
    <source>
        <dbReference type="Proteomes" id="UP000244722"/>
    </source>
</evidence>
<evidence type="ECO:0000256" key="1">
    <source>
        <dbReference type="SAM" id="Coils"/>
    </source>
</evidence>
<feature type="coiled-coil region" evidence="1">
    <location>
        <begin position="66"/>
        <end position="93"/>
    </location>
</feature>
<evidence type="ECO:0000313" key="3">
    <source>
        <dbReference type="EMBL" id="PUU77190.1"/>
    </source>
</evidence>
<dbReference type="AlphaFoldDB" id="A0A2T6ZNY0"/>
<accession>A0A2T6ZNY0</accession>
<sequence length="279" mass="31715">MSEDIVKSRVEELEETVKNLSQNVELLLSENKQLDDRGKKSDYWVSKLISDYPLLLSSSKSMVKHAVALKERCSALEERCSVLEVKCSALTQELELQQSLNLNAPSMDITEEEEKSLNNYLSEMLQIQIEAPPYISNPPEPVQSEFTATMEVQGAPQSEPRGRKRKAQEMAESGPGTAAPASSSYSSPITFHHYEFPTKRPARDPVRRAGRPKAKVQQLMTPPEEPVPEQQVHEEEIQVTEEQHTETISVLFESSSETFEFRSDDYEYDLFRGGNWVYQ</sequence>
<comment type="caution">
    <text evidence="3">The sequence shown here is derived from an EMBL/GenBank/DDBJ whole genome shotgun (WGS) entry which is preliminary data.</text>
</comment>
<keyword evidence="1" id="KW-0175">Coiled coil</keyword>
<name>A0A2T6ZNY0_TUBBO</name>
<gene>
    <name evidence="3" type="ORF">B9Z19DRAFT_1066021</name>
</gene>
<feature type="compositionally biased region" description="Basic and acidic residues" evidence="2">
    <location>
        <begin position="192"/>
        <end position="207"/>
    </location>
</feature>
<dbReference type="Proteomes" id="UP000244722">
    <property type="component" value="Unassembled WGS sequence"/>
</dbReference>
<feature type="compositionally biased region" description="Low complexity" evidence="2">
    <location>
        <begin position="173"/>
        <end position="188"/>
    </location>
</feature>
<proteinExistence type="predicted"/>
<keyword evidence="4" id="KW-1185">Reference proteome</keyword>
<feature type="region of interest" description="Disordered" evidence="2">
    <location>
        <begin position="149"/>
        <end position="231"/>
    </location>
</feature>
<reference evidence="3 4" key="1">
    <citation type="submission" date="2017-04" db="EMBL/GenBank/DDBJ databases">
        <title>Draft genome sequence of Tuber borchii Vittad., a whitish edible truffle.</title>
        <authorList>
            <consortium name="DOE Joint Genome Institute"/>
            <person name="Murat C."/>
            <person name="Kuo A."/>
            <person name="Barry K.W."/>
            <person name="Clum A."/>
            <person name="Dockter R.B."/>
            <person name="Fauchery L."/>
            <person name="Iotti M."/>
            <person name="Kohler A."/>
            <person name="Labutti K."/>
            <person name="Lindquist E.A."/>
            <person name="Lipzen A."/>
            <person name="Ohm R.A."/>
            <person name="Wang M."/>
            <person name="Grigoriev I.V."/>
            <person name="Zambonelli A."/>
            <person name="Martin F.M."/>
        </authorList>
    </citation>
    <scope>NUCLEOTIDE SEQUENCE [LARGE SCALE GENOMIC DNA]</scope>
    <source>
        <strain evidence="3 4">Tbo3840</strain>
    </source>
</reference>
<organism evidence="3 4">
    <name type="scientific">Tuber borchii</name>
    <name type="common">White truffle</name>
    <dbReference type="NCBI Taxonomy" id="42251"/>
    <lineage>
        <taxon>Eukaryota</taxon>
        <taxon>Fungi</taxon>
        <taxon>Dikarya</taxon>
        <taxon>Ascomycota</taxon>
        <taxon>Pezizomycotina</taxon>
        <taxon>Pezizomycetes</taxon>
        <taxon>Pezizales</taxon>
        <taxon>Tuberaceae</taxon>
        <taxon>Tuber</taxon>
    </lineage>
</organism>
<feature type="coiled-coil region" evidence="1">
    <location>
        <begin position="3"/>
        <end position="37"/>
    </location>
</feature>
<evidence type="ECO:0000256" key="2">
    <source>
        <dbReference type="SAM" id="MobiDB-lite"/>
    </source>
</evidence>